<evidence type="ECO:0000313" key="1">
    <source>
        <dbReference type="EMBL" id="OCK73839.1"/>
    </source>
</evidence>
<evidence type="ECO:0000313" key="2">
    <source>
        <dbReference type="Proteomes" id="UP000250266"/>
    </source>
</evidence>
<protein>
    <submittedName>
        <fullName evidence="1">Uncharacterized protein</fullName>
    </submittedName>
</protein>
<dbReference type="Proteomes" id="UP000250266">
    <property type="component" value="Unassembled WGS sequence"/>
</dbReference>
<accession>A0A8E2DYA4</accession>
<reference evidence="1 2" key="1">
    <citation type="journal article" date="2016" name="Nat. Commun.">
        <title>Ectomycorrhizal ecology is imprinted in the genome of the dominant symbiotic fungus Cenococcum geophilum.</title>
        <authorList>
            <consortium name="DOE Joint Genome Institute"/>
            <person name="Peter M."/>
            <person name="Kohler A."/>
            <person name="Ohm R.A."/>
            <person name="Kuo A."/>
            <person name="Krutzmann J."/>
            <person name="Morin E."/>
            <person name="Arend M."/>
            <person name="Barry K.W."/>
            <person name="Binder M."/>
            <person name="Choi C."/>
            <person name="Clum A."/>
            <person name="Copeland A."/>
            <person name="Grisel N."/>
            <person name="Haridas S."/>
            <person name="Kipfer T."/>
            <person name="LaButti K."/>
            <person name="Lindquist E."/>
            <person name="Lipzen A."/>
            <person name="Maire R."/>
            <person name="Meier B."/>
            <person name="Mihaltcheva S."/>
            <person name="Molinier V."/>
            <person name="Murat C."/>
            <person name="Poggeler S."/>
            <person name="Quandt C.A."/>
            <person name="Sperisen C."/>
            <person name="Tritt A."/>
            <person name="Tisserant E."/>
            <person name="Crous P.W."/>
            <person name="Henrissat B."/>
            <person name="Nehls U."/>
            <person name="Egli S."/>
            <person name="Spatafora J.W."/>
            <person name="Grigoriev I.V."/>
            <person name="Martin F.M."/>
        </authorList>
    </citation>
    <scope>NUCLEOTIDE SEQUENCE [LARGE SCALE GENOMIC DNA]</scope>
    <source>
        <strain evidence="1 2">CBS 459.81</strain>
    </source>
</reference>
<dbReference type="EMBL" id="KV745639">
    <property type="protein sequence ID" value="OCK73839.1"/>
    <property type="molecule type" value="Genomic_DNA"/>
</dbReference>
<sequence length="79" mass="8297">MPCQMPISSACPVAANCSALPGSPSILIGPSTSTPEEGHGVPEAFWKLRIWGSGIQLPGETAIRPRYPFIPQHSSALVV</sequence>
<name>A0A8E2DYA4_9PEZI</name>
<organism evidence="1 2">
    <name type="scientific">Lepidopterella palustris CBS 459.81</name>
    <dbReference type="NCBI Taxonomy" id="1314670"/>
    <lineage>
        <taxon>Eukaryota</taxon>
        <taxon>Fungi</taxon>
        <taxon>Dikarya</taxon>
        <taxon>Ascomycota</taxon>
        <taxon>Pezizomycotina</taxon>
        <taxon>Dothideomycetes</taxon>
        <taxon>Pleosporomycetidae</taxon>
        <taxon>Mytilinidiales</taxon>
        <taxon>Argynnaceae</taxon>
        <taxon>Lepidopterella</taxon>
    </lineage>
</organism>
<gene>
    <name evidence="1" type="ORF">K432DRAFT_222038</name>
</gene>
<proteinExistence type="predicted"/>
<keyword evidence="2" id="KW-1185">Reference proteome</keyword>
<dbReference type="AlphaFoldDB" id="A0A8E2DYA4"/>